<name>A0AA88XQS1_PINIB</name>
<protein>
    <recommendedName>
        <fullName evidence="2">PKD domain-containing protein</fullName>
    </recommendedName>
</protein>
<organism evidence="3 4">
    <name type="scientific">Pinctada imbricata</name>
    <name type="common">Atlantic pearl-oyster</name>
    <name type="synonym">Pinctada martensii</name>
    <dbReference type="NCBI Taxonomy" id="66713"/>
    <lineage>
        <taxon>Eukaryota</taxon>
        <taxon>Metazoa</taxon>
        <taxon>Spiralia</taxon>
        <taxon>Lophotrochozoa</taxon>
        <taxon>Mollusca</taxon>
        <taxon>Bivalvia</taxon>
        <taxon>Autobranchia</taxon>
        <taxon>Pteriomorphia</taxon>
        <taxon>Pterioida</taxon>
        <taxon>Pterioidea</taxon>
        <taxon>Pteriidae</taxon>
        <taxon>Pinctada</taxon>
    </lineage>
</organism>
<evidence type="ECO:0000259" key="2">
    <source>
        <dbReference type="Pfam" id="PF00801"/>
    </source>
</evidence>
<dbReference type="InterPro" id="IPR035986">
    <property type="entry name" value="PKD_dom_sf"/>
</dbReference>
<accession>A0AA88XQS1</accession>
<dbReference type="Pfam" id="PF00801">
    <property type="entry name" value="PKD"/>
    <property type="match status" value="1"/>
</dbReference>
<evidence type="ECO:0000313" key="4">
    <source>
        <dbReference type="Proteomes" id="UP001186944"/>
    </source>
</evidence>
<evidence type="ECO:0000256" key="1">
    <source>
        <dbReference type="SAM" id="SignalP"/>
    </source>
</evidence>
<dbReference type="AlphaFoldDB" id="A0AA88XQS1"/>
<feature type="signal peptide" evidence="1">
    <location>
        <begin position="1"/>
        <end position="20"/>
    </location>
</feature>
<dbReference type="InterPro" id="IPR000601">
    <property type="entry name" value="PKD_dom"/>
</dbReference>
<feature type="domain" description="PKD" evidence="2">
    <location>
        <begin position="132"/>
        <end position="209"/>
    </location>
</feature>
<dbReference type="SUPFAM" id="SSF49299">
    <property type="entry name" value="PKD domain"/>
    <property type="match status" value="1"/>
</dbReference>
<feature type="chain" id="PRO_5041723581" description="PKD domain-containing protein" evidence="1">
    <location>
        <begin position="21"/>
        <end position="338"/>
    </location>
</feature>
<gene>
    <name evidence="3" type="ORF">FSP39_009265</name>
</gene>
<proteinExistence type="predicted"/>
<dbReference type="EMBL" id="VSWD01000010">
    <property type="protein sequence ID" value="KAK3090110.1"/>
    <property type="molecule type" value="Genomic_DNA"/>
</dbReference>
<reference evidence="3" key="1">
    <citation type="submission" date="2019-08" db="EMBL/GenBank/DDBJ databases">
        <title>The improved chromosome-level genome for the pearl oyster Pinctada fucata martensii using PacBio sequencing and Hi-C.</title>
        <authorList>
            <person name="Zheng Z."/>
        </authorList>
    </citation>
    <scope>NUCLEOTIDE SEQUENCE</scope>
    <source>
        <strain evidence="3">ZZ-2019</strain>
        <tissue evidence="3">Adductor muscle</tissue>
    </source>
</reference>
<dbReference type="Proteomes" id="UP001186944">
    <property type="component" value="Unassembled WGS sequence"/>
</dbReference>
<comment type="caution">
    <text evidence="3">The sequence shown here is derived from an EMBL/GenBank/DDBJ whole genome shotgun (WGS) entry which is preliminary data.</text>
</comment>
<evidence type="ECO:0000313" key="3">
    <source>
        <dbReference type="EMBL" id="KAK3090110.1"/>
    </source>
</evidence>
<keyword evidence="4" id="KW-1185">Reference proteome</keyword>
<sequence>MDRRWIQFWLTFLVPSLLSSVHPEAVDITGFEIAVGGTNLVKVHYGGTSSIDLVYDNGTPTNLTAYLDSGTTLPTEEAVIDKHKRTILFPIHSKDITDGFGTYLLTFNLQTEEGSPAIKELVVFHEEPIIGFKIGGSRFIPLLEEVPFMVNLQNGSNVETEWFLDTNDTCLLRHDGTPKKLNLSFTFSVPGTHNVTVVAANTVSRTFDSMLVTAIYKINGLTIEVDKLLSVSRVVLLRVRLSKDAHQPMGSLVMMCDYGDGAGQTEVNLDDKLDKLSGSRGLVQSHKYRSFGTYHIKVKFASKVDEKEFVFSYDAKDTAEGILYFIFCFIKNSFFTIL</sequence>
<keyword evidence="1" id="KW-0732">Signal</keyword>